<dbReference type="InterPro" id="IPR036691">
    <property type="entry name" value="Endo/exonu/phosph_ase_sf"/>
</dbReference>
<dbReference type="EMBL" id="ML179689">
    <property type="protein sequence ID" value="THU83055.1"/>
    <property type="molecule type" value="Genomic_DNA"/>
</dbReference>
<evidence type="ECO:0000259" key="1">
    <source>
        <dbReference type="Pfam" id="PF03372"/>
    </source>
</evidence>
<gene>
    <name evidence="2" type="ORF">K435DRAFT_871687</name>
</gene>
<dbReference type="SUPFAM" id="SSF56219">
    <property type="entry name" value="DNase I-like"/>
    <property type="match status" value="1"/>
</dbReference>
<name>A0A4V4HCE3_DENBC</name>
<reference evidence="2 3" key="1">
    <citation type="journal article" date="2019" name="Nat. Ecol. Evol.">
        <title>Megaphylogeny resolves global patterns of mushroom evolution.</title>
        <authorList>
            <person name="Varga T."/>
            <person name="Krizsan K."/>
            <person name="Foldi C."/>
            <person name="Dima B."/>
            <person name="Sanchez-Garcia M."/>
            <person name="Sanchez-Ramirez S."/>
            <person name="Szollosi G.J."/>
            <person name="Szarkandi J.G."/>
            <person name="Papp V."/>
            <person name="Albert L."/>
            <person name="Andreopoulos W."/>
            <person name="Angelini C."/>
            <person name="Antonin V."/>
            <person name="Barry K.W."/>
            <person name="Bougher N.L."/>
            <person name="Buchanan P."/>
            <person name="Buyck B."/>
            <person name="Bense V."/>
            <person name="Catcheside P."/>
            <person name="Chovatia M."/>
            <person name="Cooper J."/>
            <person name="Damon W."/>
            <person name="Desjardin D."/>
            <person name="Finy P."/>
            <person name="Geml J."/>
            <person name="Haridas S."/>
            <person name="Hughes K."/>
            <person name="Justo A."/>
            <person name="Karasinski D."/>
            <person name="Kautmanova I."/>
            <person name="Kiss B."/>
            <person name="Kocsube S."/>
            <person name="Kotiranta H."/>
            <person name="LaButti K.M."/>
            <person name="Lechner B.E."/>
            <person name="Liimatainen K."/>
            <person name="Lipzen A."/>
            <person name="Lukacs Z."/>
            <person name="Mihaltcheva S."/>
            <person name="Morgado L.N."/>
            <person name="Niskanen T."/>
            <person name="Noordeloos M.E."/>
            <person name="Ohm R.A."/>
            <person name="Ortiz-Santana B."/>
            <person name="Ovrebo C."/>
            <person name="Racz N."/>
            <person name="Riley R."/>
            <person name="Savchenko A."/>
            <person name="Shiryaev A."/>
            <person name="Soop K."/>
            <person name="Spirin V."/>
            <person name="Szebenyi C."/>
            <person name="Tomsovsky M."/>
            <person name="Tulloss R.E."/>
            <person name="Uehling J."/>
            <person name="Grigoriev I.V."/>
            <person name="Vagvolgyi C."/>
            <person name="Papp T."/>
            <person name="Martin F.M."/>
            <person name="Miettinen O."/>
            <person name="Hibbett D.S."/>
            <person name="Nagy L.G."/>
        </authorList>
    </citation>
    <scope>NUCLEOTIDE SEQUENCE [LARGE SCALE GENOMIC DNA]</scope>
    <source>
        <strain evidence="2 3">CBS 962.96</strain>
    </source>
</reference>
<sequence>MPTATCDSTLTTLCLPNGRCLLGLDAQLTSSNLCIKMWNVKGQLRLKFTCPEVMNELKKFHVVFLQETHLRPNEHECLTPPDGYVLFVHSRPAPEDLRRPWGGVMALVRKELNPILRNDFTSTDIMTLEIQCCLFINAYILPENSTSWSEFTTVHPFNRLLEYITAITAIGTPLIVLGDLNARTGSLQPCLSSMNVRTSTDQTVCSRVRQLMREMNAHNLSFLNGCNTLGNSAGAFTSFQGERRTVIDYAIVNQNMRAMANSFSIGPHEPDLSDHAPIHVELIWPSISCTSNLHHSRKRNRTTPSSFSPVLPSETELDRLYIETINSVSKEREDPLVKLYGYTASVASNVSAPARIFTAGICMNQSTSFIKAGSEVFCGTGSFHNKSICVPGPSISEDRAHAYALWRAILDFPLDRPVIVYTSSYVLHALTTYPDRNCRVNRSCATIFYQEAGQTMKWVISEISCFRLT</sequence>
<evidence type="ECO:0000313" key="2">
    <source>
        <dbReference type="EMBL" id="THU83055.1"/>
    </source>
</evidence>
<protein>
    <submittedName>
        <fullName evidence="2">DNase I-like protein</fullName>
    </submittedName>
</protein>
<dbReference type="GO" id="GO:0003824">
    <property type="term" value="F:catalytic activity"/>
    <property type="evidence" value="ECO:0007669"/>
    <property type="project" value="InterPro"/>
</dbReference>
<organism evidence="2 3">
    <name type="scientific">Dendrothele bispora (strain CBS 962.96)</name>
    <dbReference type="NCBI Taxonomy" id="1314807"/>
    <lineage>
        <taxon>Eukaryota</taxon>
        <taxon>Fungi</taxon>
        <taxon>Dikarya</taxon>
        <taxon>Basidiomycota</taxon>
        <taxon>Agaricomycotina</taxon>
        <taxon>Agaricomycetes</taxon>
        <taxon>Agaricomycetidae</taxon>
        <taxon>Agaricales</taxon>
        <taxon>Agaricales incertae sedis</taxon>
        <taxon>Dendrothele</taxon>
    </lineage>
</organism>
<dbReference type="Pfam" id="PF03372">
    <property type="entry name" value="Exo_endo_phos"/>
    <property type="match status" value="1"/>
</dbReference>
<dbReference type="Proteomes" id="UP000297245">
    <property type="component" value="Unassembled WGS sequence"/>
</dbReference>
<evidence type="ECO:0000313" key="3">
    <source>
        <dbReference type="Proteomes" id="UP000297245"/>
    </source>
</evidence>
<feature type="domain" description="Endonuclease/exonuclease/phosphatase" evidence="1">
    <location>
        <begin position="38"/>
        <end position="275"/>
    </location>
</feature>
<dbReference type="Gene3D" id="3.60.10.10">
    <property type="entry name" value="Endonuclease/exonuclease/phosphatase"/>
    <property type="match status" value="1"/>
</dbReference>
<keyword evidence="3" id="KW-1185">Reference proteome</keyword>
<dbReference type="InterPro" id="IPR005135">
    <property type="entry name" value="Endo/exonuclease/phosphatase"/>
</dbReference>
<proteinExistence type="predicted"/>
<dbReference type="AlphaFoldDB" id="A0A4V4HCE3"/>
<dbReference type="OrthoDB" id="3041680at2759"/>
<accession>A0A4V4HCE3</accession>